<protein>
    <submittedName>
        <fullName evidence="5">Y-family DNA polymerase</fullName>
    </submittedName>
</protein>
<dbReference type="Pfam" id="PF00817">
    <property type="entry name" value="IMS"/>
    <property type="match status" value="1"/>
</dbReference>
<proteinExistence type="inferred from homology"/>
<dbReference type="InterPro" id="IPR043128">
    <property type="entry name" value="Rev_trsase/Diguanyl_cyclase"/>
</dbReference>
<dbReference type="InterPro" id="IPR043502">
    <property type="entry name" value="DNA/RNA_pol_sf"/>
</dbReference>
<dbReference type="InterPro" id="IPR050116">
    <property type="entry name" value="DNA_polymerase-Y"/>
</dbReference>
<dbReference type="GO" id="GO:0006281">
    <property type="term" value="P:DNA repair"/>
    <property type="evidence" value="ECO:0007669"/>
    <property type="project" value="UniProtKB-KW"/>
</dbReference>
<dbReference type="SUPFAM" id="SSF56672">
    <property type="entry name" value="DNA/RNA polymerases"/>
    <property type="match status" value="1"/>
</dbReference>
<dbReference type="PANTHER" id="PTHR11076">
    <property type="entry name" value="DNA REPAIR POLYMERASE UMUC / TRANSFERASE FAMILY MEMBER"/>
    <property type="match status" value="1"/>
</dbReference>
<keyword evidence="3" id="KW-0234">DNA repair</keyword>
<dbReference type="AlphaFoldDB" id="A0A4R6BMK6"/>
<gene>
    <name evidence="5" type="ORF">ERX37_02975</name>
</gene>
<dbReference type="CDD" id="cd01700">
    <property type="entry name" value="PolY_Pol_V_umuC"/>
    <property type="match status" value="1"/>
</dbReference>
<dbReference type="PROSITE" id="PS50173">
    <property type="entry name" value="UMUC"/>
    <property type="match status" value="1"/>
</dbReference>
<dbReference type="Gene3D" id="1.10.150.20">
    <property type="entry name" value="5' to 3' exonuclease, C-terminal subdomain"/>
    <property type="match status" value="1"/>
</dbReference>
<evidence type="ECO:0000256" key="1">
    <source>
        <dbReference type="ARBA" id="ARBA00010945"/>
    </source>
</evidence>
<evidence type="ECO:0000256" key="3">
    <source>
        <dbReference type="ARBA" id="ARBA00023204"/>
    </source>
</evidence>
<dbReference type="Gene3D" id="3.30.1490.100">
    <property type="entry name" value="DNA polymerase, Y-family, little finger domain"/>
    <property type="match status" value="1"/>
</dbReference>
<dbReference type="PANTHER" id="PTHR11076:SF35">
    <property type="entry name" value="DNA REPAIR PROTEIN HOMOLOG YOBH"/>
    <property type="match status" value="1"/>
</dbReference>
<comment type="similarity">
    <text evidence="1">Belongs to the DNA polymerase type-Y family.</text>
</comment>
<keyword evidence="2" id="KW-0227">DNA damage</keyword>
<dbReference type="Pfam" id="PF11799">
    <property type="entry name" value="IMS_C"/>
    <property type="match status" value="1"/>
</dbReference>
<dbReference type="Proteomes" id="UP000295328">
    <property type="component" value="Unassembled WGS sequence"/>
</dbReference>
<dbReference type="InterPro" id="IPR017961">
    <property type="entry name" value="DNA_pol_Y-fam_little_finger"/>
</dbReference>
<evidence type="ECO:0000259" key="4">
    <source>
        <dbReference type="PROSITE" id="PS50173"/>
    </source>
</evidence>
<dbReference type="GO" id="GO:0009432">
    <property type="term" value="P:SOS response"/>
    <property type="evidence" value="ECO:0007669"/>
    <property type="project" value="TreeGrafter"/>
</dbReference>
<accession>A0A4R6BMK6</accession>
<name>A0A4R6BMK6_9STAP</name>
<dbReference type="EMBL" id="SCWE01000001">
    <property type="protein sequence ID" value="TDM03063.1"/>
    <property type="molecule type" value="Genomic_DNA"/>
</dbReference>
<dbReference type="GO" id="GO:0005829">
    <property type="term" value="C:cytosol"/>
    <property type="evidence" value="ECO:0007669"/>
    <property type="project" value="TreeGrafter"/>
</dbReference>
<dbReference type="Gene3D" id="3.40.1170.60">
    <property type="match status" value="1"/>
</dbReference>
<evidence type="ECO:0000313" key="6">
    <source>
        <dbReference type="Proteomes" id="UP000295328"/>
    </source>
</evidence>
<comment type="caution">
    <text evidence="5">The sequence shown here is derived from an EMBL/GenBank/DDBJ whole genome shotgun (WGS) entry which is preliminary data.</text>
</comment>
<dbReference type="SUPFAM" id="SSF100879">
    <property type="entry name" value="Lesion bypass DNA polymerase (Y-family), little finger domain"/>
    <property type="match status" value="1"/>
</dbReference>
<dbReference type="Gene3D" id="3.30.70.270">
    <property type="match status" value="1"/>
</dbReference>
<dbReference type="GO" id="GO:0003887">
    <property type="term" value="F:DNA-directed DNA polymerase activity"/>
    <property type="evidence" value="ECO:0007669"/>
    <property type="project" value="UniProtKB-KW"/>
</dbReference>
<dbReference type="InterPro" id="IPR036775">
    <property type="entry name" value="DNA_pol_Y-fam_lit_finger_sf"/>
</dbReference>
<evidence type="ECO:0000313" key="5">
    <source>
        <dbReference type="EMBL" id="TDM03063.1"/>
    </source>
</evidence>
<sequence>MYDYHLCKERDVLCIDQKSFFASVACLMKGLDPEKVKLAVVADTKRQGSVVLAATPPLKALGIKTGSRLFEIPHHSDIYIINPSMKTYLKYASLISAIALQYVAPEDYHQYSVDEFFMDVTNSYHLFAESPYALAQKVKDEIYHQTRIPCTVGVGSNVLISKLALDFEAKRNESGIAEWRYHDVPEKIWTIEPLRNFWGINQRMEKRLNKKGIFTIGQLAHYPPHYLKKELGIVGLDLHLHANGIDSSVIREKHRIYRPSICKSQILMRDYHFDELKVVVMEQVEEVTFRLRAENKITRTVTFNVGYHDEGNVSKSYTLQEGTNLAQDIFQIVWGFMIQLCDQKRQYRTVAITLSNLLPDEDRQITLFTDEFARQKAENLHRTIDSIKKRYGMTSVLRAESYTSAGTAIGRKELVAGHKG</sequence>
<reference evidence="5 6" key="1">
    <citation type="submission" date="2019-01" db="EMBL/GenBank/DDBJ databases">
        <title>Draft genome sequences of the type strains of six Macrococcus species.</title>
        <authorList>
            <person name="Mazhar S."/>
            <person name="Altermann E."/>
            <person name="Hill C."/>
            <person name="Mcauliffe O."/>
        </authorList>
    </citation>
    <scope>NUCLEOTIDE SEQUENCE [LARGE SCALE GENOMIC DNA]</scope>
    <source>
        <strain evidence="5 6">CCM4809</strain>
    </source>
</reference>
<dbReference type="OrthoDB" id="9808813at2"/>
<keyword evidence="6" id="KW-1185">Reference proteome</keyword>
<dbReference type="GO" id="GO:0042276">
    <property type="term" value="P:error-prone translesion synthesis"/>
    <property type="evidence" value="ECO:0007669"/>
    <property type="project" value="TreeGrafter"/>
</dbReference>
<dbReference type="RefSeq" id="WP_133429150.1">
    <property type="nucleotide sequence ID" value="NZ_BMCC01000002.1"/>
</dbReference>
<feature type="domain" description="UmuC" evidence="4">
    <location>
        <begin position="12"/>
        <end position="201"/>
    </location>
</feature>
<dbReference type="InterPro" id="IPR001126">
    <property type="entry name" value="UmuC"/>
</dbReference>
<evidence type="ECO:0000256" key="2">
    <source>
        <dbReference type="ARBA" id="ARBA00022763"/>
    </source>
</evidence>
<organism evidence="5 6">
    <name type="scientific">Macrococcus hajekii</name>
    <dbReference type="NCBI Taxonomy" id="198482"/>
    <lineage>
        <taxon>Bacteria</taxon>
        <taxon>Bacillati</taxon>
        <taxon>Bacillota</taxon>
        <taxon>Bacilli</taxon>
        <taxon>Bacillales</taxon>
        <taxon>Staphylococcaceae</taxon>
        <taxon>Macrococcus</taxon>
    </lineage>
</organism>
<dbReference type="GO" id="GO:0003684">
    <property type="term" value="F:damaged DNA binding"/>
    <property type="evidence" value="ECO:0007669"/>
    <property type="project" value="InterPro"/>
</dbReference>